<sequence length="207" mass="23487">MEFSGMGKGKQTAYDGLATEARRELERQELMHQKRVALETNKIIKEQQEKERHLFAVLLWGPMEKRLENWRFPGDLTLATTDHDNINLKEVDQSSALTSAKSNYIHSRLYHTFSHRPLSPRTQLPMQPSLHQPQGYPLPQKVIVDHSLPPHNSPSVVCSSQPPPLPPLPPSLTDLELLSPSSIRQSVLLHQITKEANRFALSLCLPN</sequence>
<gene>
    <name evidence="2" type="ORF">QQF64_023164</name>
</gene>
<dbReference type="Proteomes" id="UP001558613">
    <property type="component" value="Unassembled WGS sequence"/>
</dbReference>
<dbReference type="EMBL" id="JAYMGO010000025">
    <property type="protein sequence ID" value="KAL1247788.1"/>
    <property type="molecule type" value="Genomic_DNA"/>
</dbReference>
<proteinExistence type="predicted"/>
<organism evidence="2 3">
    <name type="scientific">Cirrhinus molitorella</name>
    <name type="common">mud carp</name>
    <dbReference type="NCBI Taxonomy" id="172907"/>
    <lineage>
        <taxon>Eukaryota</taxon>
        <taxon>Metazoa</taxon>
        <taxon>Chordata</taxon>
        <taxon>Craniata</taxon>
        <taxon>Vertebrata</taxon>
        <taxon>Euteleostomi</taxon>
        <taxon>Actinopterygii</taxon>
        <taxon>Neopterygii</taxon>
        <taxon>Teleostei</taxon>
        <taxon>Ostariophysi</taxon>
        <taxon>Cypriniformes</taxon>
        <taxon>Cyprinidae</taxon>
        <taxon>Labeoninae</taxon>
        <taxon>Labeonini</taxon>
        <taxon>Cirrhinus</taxon>
    </lineage>
</organism>
<evidence type="ECO:0000313" key="3">
    <source>
        <dbReference type="Proteomes" id="UP001558613"/>
    </source>
</evidence>
<feature type="region of interest" description="Disordered" evidence="1">
    <location>
        <begin position="117"/>
        <end position="137"/>
    </location>
</feature>
<reference evidence="2 3" key="1">
    <citation type="submission" date="2023-09" db="EMBL/GenBank/DDBJ databases">
        <authorList>
            <person name="Wang M."/>
        </authorList>
    </citation>
    <scope>NUCLEOTIDE SEQUENCE [LARGE SCALE GENOMIC DNA]</scope>
    <source>
        <strain evidence="2">GT-2023</strain>
        <tissue evidence="2">Liver</tissue>
    </source>
</reference>
<evidence type="ECO:0000256" key="1">
    <source>
        <dbReference type="SAM" id="MobiDB-lite"/>
    </source>
</evidence>
<evidence type="ECO:0000313" key="2">
    <source>
        <dbReference type="EMBL" id="KAL1247788.1"/>
    </source>
</evidence>
<feature type="compositionally biased region" description="Polar residues" evidence="1">
    <location>
        <begin position="120"/>
        <end position="132"/>
    </location>
</feature>
<name>A0ABR3L8B8_9TELE</name>
<comment type="caution">
    <text evidence="2">The sequence shown here is derived from an EMBL/GenBank/DDBJ whole genome shotgun (WGS) entry which is preliminary data.</text>
</comment>
<keyword evidence="3" id="KW-1185">Reference proteome</keyword>
<accession>A0ABR3L8B8</accession>
<protein>
    <submittedName>
        <fullName evidence="2">Uncharacterized protein</fullName>
    </submittedName>
</protein>